<dbReference type="Pfam" id="PF13180">
    <property type="entry name" value="PDZ_2"/>
    <property type="match status" value="1"/>
</dbReference>
<dbReference type="InterPro" id="IPR036034">
    <property type="entry name" value="PDZ_sf"/>
</dbReference>
<gene>
    <name evidence="7" type="ORF">M6B22_07505</name>
</gene>
<keyword evidence="3" id="KW-0378">Hydrolase</keyword>
<evidence type="ECO:0000256" key="4">
    <source>
        <dbReference type="SAM" id="MobiDB-lite"/>
    </source>
</evidence>
<evidence type="ECO:0000256" key="1">
    <source>
        <dbReference type="ARBA" id="ARBA00010541"/>
    </source>
</evidence>
<feature type="transmembrane region" description="Helical" evidence="5">
    <location>
        <begin position="177"/>
        <end position="200"/>
    </location>
</feature>
<dbReference type="PRINTS" id="PR00834">
    <property type="entry name" value="PROTEASES2C"/>
</dbReference>
<proteinExistence type="inferred from homology"/>
<dbReference type="InterPro" id="IPR001478">
    <property type="entry name" value="PDZ"/>
</dbReference>
<organism evidence="7 8">
    <name type="scientific">Jatrophihabitans cynanchi</name>
    <dbReference type="NCBI Taxonomy" id="2944128"/>
    <lineage>
        <taxon>Bacteria</taxon>
        <taxon>Bacillati</taxon>
        <taxon>Actinomycetota</taxon>
        <taxon>Actinomycetes</taxon>
        <taxon>Jatrophihabitantales</taxon>
        <taxon>Jatrophihabitantaceae</taxon>
        <taxon>Jatrophihabitans</taxon>
    </lineage>
</organism>
<dbReference type="PANTHER" id="PTHR43343">
    <property type="entry name" value="PEPTIDASE S12"/>
    <property type="match status" value="1"/>
</dbReference>
<evidence type="ECO:0000259" key="6">
    <source>
        <dbReference type="PROSITE" id="PS50106"/>
    </source>
</evidence>
<dbReference type="Gene3D" id="2.30.42.10">
    <property type="match status" value="1"/>
</dbReference>
<feature type="compositionally biased region" description="Acidic residues" evidence="4">
    <location>
        <begin position="139"/>
        <end position="161"/>
    </location>
</feature>
<dbReference type="SUPFAM" id="SSF50494">
    <property type="entry name" value="Trypsin-like serine proteases"/>
    <property type="match status" value="1"/>
</dbReference>
<evidence type="ECO:0000313" key="8">
    <source>
        <dbReference type="Proteomes" id="UP001164693"/>
    </source>
</evidence>
<protein>
    <submittedName>
        <fullName evidence="7">Trypsin-like peptidase domain-containing protein</fullName>
    </submittedName>
</protein>
<evidence type="ECO:0000313" key="7">
    <source>
        <dbReference type="EMBL" id="WAX58602.1"/>
    </source>
</evidence>
<keyword evidence="5" id="KW-0472">Membrane</keyword>
<dbReference type="InterPro" id="IPR001940">
    <property type="entry name" value="Peptidase_S1C"/>
</dbReference>
<dbReference type="SMART" id="SM00228">
    <property type="entry name" value="PDZ"/>
    <property type="match status" value="1"/>
</dbReference>
<keyword evidence="2" id="KW-0645">Protease</keyword>
<comment type="similarity">
    <text evidence="1">Belongs to the peptidase S1C family.</text>
</comment>
<dbReference type="SUPFAM" id="SSF50156">
    <property type="entry name" value="PDZ domain-like"/>
    <property type="match status" value="1"/>
</dbReference>
<dbReference type="PANTHER" id="PTHR43343:SF3">
    <property type="entry name" value="PROTEASE DO-LIKE 8, CHLOROPLASTIC"/>
    <property type="match status" value="1"/>
</dbReference>
<keyword evidence="5" id="KW-0812">Transmembrane</keyword>
<dbReference type="RefSeq" id="WP_269445141.1">
    <property type="nucleotide sequence ID" value="NZ_CP097463.1"/>
</dbReference>
<dbReference type="EMBL" id="CP097463">
    <property type="protein sequence ID" value="WAX58602.1"/>
    <property type="molecule type" value="Genomic_DNA"/>
</dbReference>
<keyword evidence="5" id="KW-1133">Transmembrane helix</keyword>
<evidence type="ECO:0000256" key="2">
    <source>
        <dbReference type="ARBA" id="ARBA00022670"/>
    </source>
</evidence>
<dbReference type="InterPro" id="IPR051201">
    <property type="entry name" value="Chloro_Bact_Ser_Proteases"/>
</dbReference>
<feature type="region of interest" description="Disordered" evidence="4">
    <location>
        <begin position="132"/>
        <end position="168"/>
    </location>
</feature>
<dbReference type="Proteomes" id="UP001164693">
    <property type="component" value="Chromosome"/>
</dbReference>
<sequence length="530" mass="53758">MSDEPYARPPDVSGAFAPRPAEPPYTPPPPTVSPEERAVFGRPPAAGPFAPMPGERIAARHVPPQPVPQLLSEAFGAAPGSAGGFDPAPGSRIAPAGRAPESPWWKPDAPRDPWRDPSAPYWLGSGAIFHQGTPAQLDPDLDHEVDPDDTPVPVDADEEELQTGSAPGRRGRLGLSALMLVLVAALVAGALGGGAGYWLANRADSVLHRDNVSLAQVDKPANRPPGSVAEIAKRVGPAVVSIAVTTSTAYAVGSGVVIDKHGYVLTNNHVVADAAKGTDASIVVTFSDEAQAKAQIVGRDPISDLAVLQVPSEQLTVASLGDSDALAVGDPVIAIGSPLGLEGTVTAGIVSALGRAVHVFSDDGSSDAYLNAVQTDAAINPGNSGGALVDAAGAVVGINSAGRFSVTDSSGQQTPVSGIGYAIPINYARDIAGQLIKSGSAVHGSLDAQGRSVTDGNREGAYLEQVAPGGAAAKAGLANGDVIVVADGHAIVSYDQLVVIVQQHKPGDKVAVTYFHKGAKKTTTITLGSA</sequence>
<feature type="compositionally biased region" description="Low complexity" evidence="4">
    <location>
        <begin position="40"/>
        <end position="49"/>
    </location>
</feature>
<dbReference type="Gene3D" id="2.40.10.10">
    <property type="entry name" value="Trypsin-like serine proteases"/>
    <property type="match status" value="2"/>
</dbReference>
<feature type="domain" description="PDZ" evidence="6">
    <location>
        <begin position="424"/>
        <end position="503"/>
    </location>
</feature>
<accession>A0ABY7K199</accession>
<feature type="compositionally biased region" description="Pro residues" evidence="4">
    <location>
        <begin position="20"/>
        <end position="32"/>
    </location>
</feature>
<dbReference type="Pfam" id="PF13365">
    <property type="entry name" value="Trypsin_2"/>
    <property type="match status" value="1"/>
</dbReference>
<dbReference type="InterPro" id="IPR043504">
    <property type="entry name" value="Peptidase_S1_PA_chymotrypsin"/>
</dbReference>
<dbReference type="PROSITE" id="PS50106">
    <property type="entry name" value="PDZ"/>
    <property type="match status" value="1"/>
</dbReference>
<evidence type="ECO:0000256" key="3">
    <source>
        <dbReference type="ARBA" id="ARBA00022801"/>
    </source>
</evidence>
<feature type="region of interest" description="Disordered" evidence="4">
    <location>
        <begin position="1"/>
        <end position="109"/>
    </location>
</feature>
<reference evidence="7" key="1">
    <citation type="submission" date="2022-05" db="EMBL/GenBank/DDBJ databases">
        <title>Jatrophihabitans sp. SB3-54 whole genome sequence.</title>
        <authorList>
            <person name="Suh M.K."/>
            <person name="Eom M.K."/>
            <person name="Kim J.S."/>
            <person name="Kim H.S."/>
            <person name="Do H.E."/>
            <person name="Shin Y.K."/>
            <person name="Lee J.-S."/>
        </authorList>
    </citation>
    <scope>NUCLEOTIDE SEQUENCE</scope>
    <source>
        <strain evidence="7">SB3-54</strain>
    </source>
</reference>
<evidence type="ECO:0000256" key="5">
    <source>
        <dbReference type="SAM" id="Phobius"/>
    </source>
</evidence>
<keyword evidence="8" id="KW-1185">Reference proteome</keyword>
<dbReference type="InterPro" id="IPR009003">
    <property type="entry name" value="Peptidase_S1_PA"/>
</dbReference>
<name>A0ABY7K199_9ACTN</name>
<feature type="compositionally biased region" description="Low complexity" evidence="4">
    <location>
        <begin position="74"/>
        <end position="91"/>
    </location>
</feature>